<protein>
    <submittedName>
        <fullName evidence="2">Uncharacterized protein</fullName>
    </submittedName>
</protein>
<dbReference type="STRING" id="867900.Celly_3125"/>
<keyword evidence="1" id="KW-0812">Transmembrane</keyword>
<sequence length="144" mass="16203">MIRSKQYILKIIAISISLLYVLHPLQHQIKDGLHAISHAIDSHTVAVHTHSHTSTAGHNHSHTHAQDHEHQIITFINNLFSEAENNSNDGLVQQVKIDKHIVDTTTYTIKNYSILPTNYIYTSPYKTAKGYILAAKKPPKSPLV</sequence>
<keyword evidence="1" id="KW-1133">Transmembrane helix</keyword>
<name>F0RDY7_CELLC</name>
<keyword evidence="1" id="KW-0472">Membrane</keyword>
<organism evidence="2 3">
    <name type="scientific">Cellulophaga lytica (strain ATCC 23178 / DSM 7489 / JCM 8516 / NBRC 14961 / NCIMB 1423 / VKM B-1433 / Cy l20)</name>
    <dbReference type="NCBI Taxonomy" id="867900"/>
    <lineage>
        <taxon>Bacteria</taxon>
        <taxon>Pseudomonadati</taxon>
        <taxon>Bacteroidota</taxon>
        <taxon>Flavobacteriia</taxon>
        <taxon>Flavobacteriales</taxon>
        <taxon>Flavobacteriaceae</taxon>
        <taxon>Cellulophaga</taxon>
    </lineage>
</organism>
<dbReference type="Proteomes" id="UP000007487">
    <property type="component" value="Chromosome"/>
</dbReference>
<dbReference type="HOGENOM" id="CLU_1793007_0_0_10"/>
<keyword evidence="3" id="KW-1185">Reference proteome</keyword>
<reference evidence="2 3" key="1">
    <citation type="journal article" date="2011" name="Stand. Genomic Sci.">
        <title>Complete genome sequence of Cellulophaga lytica type strain (LIM- 21).</title>
        <authorList>
            <person name="Pati A."/>
            <person name="Abt B."/>
            <person name="Teshima H."/>
            <person name="Nolan M."/>
            <person name="Lapidus A."/>
            <person name="Lucas S."/>
            <person name="Hammon N."/>
            <person name="Deshpande S."/>
            <person name="Cheng J.F."/>
            <person name="Tapia R."/>
            <person name="Han C."/>
            <person name="Goodwin L."/>
            <person name="Pitluck S."/>
            <person name="Liolios K."/>
            <person name="Pagani I."/>
            <person name="Mavromatis K."/>
            <person name="Ovchinikova G."/>
            <person name="Chen A."/>
            <person name="Palaniappan K."/>
            <person name="Land M."/>
            <person name="Hauser L."/>
            <person name="Jeffries C.D."/>
            <person name="Detter J.C."/>
            <person name="Brambilla E.M."/>
            <person name="Kannan K.P."/>
            <person name="Rohde M."/>
            <person name="Spring S."/>
            <person name="Goker M."/>
            <person name="Woyke T."/>
            <person name="Bristow J."/>
            <person name="Eisen J.A."/>
            <person name="Markowitz V."/>
            <person name="Hugenholtz P."/>
            <person name="Kyrpides N.C."/>
            <person name="Klenk H.P."/>
            <person name="Ivanova N."/>
        </authorList>
    </citation>
    <scope>NUCLEOTIDE SEQUENCE [LARGE SCALE GENOMIC DNA]</scope>
    <source>
        <strain evidence="3">ATCC 23178 / DSM 7489 / JCM 8516 / NBRC 14961 / NCIMB 1423 / VKM B-1433 / Cy l20</strain>
    </source>
</reference>
<dbReference type="KEGG" id="cly:Celly_3125"/>
<dbReference type="AlphaFoldDB" id="F0RDY7"/>
<proteinExistence type="predicted"/>
<accession>F0RDY7</accession>
<gene>
    <name evidence="2" type="ordered locus">Celly_3125</name>
</gene>
<evidence type="ECO:0000313" key="2">
    <source>
        <dbReference type="EMBL" id="ADY30942.1"/>
    </source>
</evidence>
<evidence type="ECO:0000313" key="3">
    <source>
        <dbReference type="Proteomes" id="UP000007487"/>
    </source>
</evidence>
<evidence type="ECO:0000256" key="1">
    <source>
        <dbReference type="SAM" id="Phobius"/>
    </source>
</evidence>
<dbReference type="OrthoDB" id="1447216at2"/>
<dbReference type="RefSeq" id="WP_013622685.1">
    <property type="nucleotide sequence ID" value="NC_015167.1"/>
</dbReference>
<feature type="transmembrane region" description="Helical" evidence="1">
    <location>
        <begin position="7"/>
        <end position="25"/>
    </location>
</feature>
<dbReference type="EMBL" id="CP002534">
    <property type="protein sequence ID" value="ADY30942.1"/>
    <property type="molecule type" value="Genomic_DNA"/>
</dbReference>